<dbReference type="PANTHER" id="PTHR33064:SF37">
    <property type="entry name" value="RIBONUCLEASE H"/>
    <property type="match status" value="1"/>
</dbReference>
<evidence type="ECO:0000313" key="2">
    <source>
        <dbReference type="EMBL" id="KAF4045254.1"/>
    </source>
</evidence>
<dbReference type="GO" id="GO:0003964">
    <property type="term" value="F:RNA-directed DNA polymerase activity"/>
    <property type="evidence" value="ECO:0007669"/>
    <property type="project" value="UniProtKB-KW"/>
</dbReference>
<dbReference type="PANTHER" id="PTHR33064">
    <property type="entry name" value="POL PROTEIN"/>
    <property type="match status" value="1"/>
</dbReference>
<keyword evidence="3" id="KW-1185">Reference proteome</keyword>
<dbReference type="AlphaFoldDB" id="A0A833TKA9"/>
<gene>
    <name evidence="2" type="ORF">GN244_ATG02388</name>
</gene>
<proteinExistence type="predicted"/>
<evidence type="ECO:0000313" key="3">
    <source>
        <dbReference type="Proteomes" id="UP000602510"/>
    </source>
</evidence>
<keyword evidence="2" id="KW-0808">Transferase</keyword>
<organism evidence="2 3">
    <name type="scientific">Phytophthora infestans</name>
    <name type="common">Potato late blight agent</name>
    <name type="synonym">Botrytis infestans</name>
    <dbReference type="NCBI Taxonomy" id="4787"/>
    <lineage>
        <taxon>Eukaryota</taxon>
        <taxon>Sar</taxon>
        <taxon>Stramenopiles</taxon>
        <taxon>Oomycota</taxon>
        <taxon>Peronosporomycetes</taxon>
        <taxon>Peronosporales</taxon>
        <taxon>Peronosporaceae</taxon>
        <taxon>Phytophthora</taxon>
    </lineage>
</organism>
<comment type="caution">
    <text evidence="2">The sequence shown here is derived from an EMBL/GenBank/DDBJ whole genome shotgun (WGS) entry which is preliminary data.</text>
</comment>
<dbReference type="SUPFAM" id="SSF56672">
    <property type="entry name" value="DNA/RNA polymerases"/>
    <property type="match status" value="1"/>
</dbReference>
<dbReference type="EMBL" id="WSZM01000054">
    <property type="protein sequence ID" value="KAF4045254.1"/>
    <property type="molecule type" value="Genomic_DNA"/>
</dbReference>
<name>A0A833TKA9_PHYIN</name>
<evidence type="ECO:0000256" key="1">
    <source>
        <dbReference type="SAM" id="MobiDB-lite"/>
    </source>
</evidence>
<dbReference type="Proteomes" id="UP000602510">
    <property type="component" value="Unassembled WGS sequence"/>
</dbReference>
<accession>A0A833TKA9</accession>
<keyword evidence="2" id="KW-0548">Nucleotidyltransferase</keyword>
<sequence length="120" mass="14112">MKVRLKMEAIPGHAIPRRHSPLDREFLDRRKLLENGLVYVNHRSRWASAPRIVRKKEQDTDPNADPRMTIDNRQVNDRTEAMPWPMPVLEVIVGALDGATVFFILDWFRGYWQLPLHKDS</sequence>
<feature type="region of interest" description="Disordered" evidence="1">
    <location>
        <begin position="53"/>
        <end position="76"/>
    </location>
</feature>
<keyword evidence="2" id="KW-0695">RNA-directed DNA polymerase</keyword>
<dbReference type="InterPro" id="IPR043502">
    <property type="entry name" value="DNA/RNA_pol_sf"/>
</dbReference>
<dbReference type="InterPro" id="IPR051320">
    <property type="entry name" value="Viral_Replic_Matur_Polypro"/>
</dbReference>
<reference evidence="2" key="1">
    <citation type="submission" date="2020-04" db="EMBL/GenBank/DDBJ databases">
        <title>Hybrid Assembly of Korean Phytophthora infestans isolates.</title>
        <authorList>
            <person name="Prokchorchik M."/>
            <person name="Lee Y."/>
            <person name="Seo J."/>
            <person name="Cho J.-H."/>
            <person name="Park Y.-E."/>
            <person name="Jang D.-C."/>
            <person name="Im J.-S."/>
            <person name="Choi J.-G."/>
            <person name="Park H.-J."/>
            <person name="Lee G.-B."/>
            <person name="Lee Y.-G."/>
            <person name="Hong S.-Y."/>
            <person name="Cho K."/>
            <person name="Sohn K.H."/>
        </authorList>
    </citation>
    <scope>NUCLEOTIDE SEQUENCE</scope>
    <source>
        <strain evidence="2">KR_1_A1</strain>
    </source>
</reference>
<dbReference type="Gene3D" id="3.10.10.10">
    <property type="entry name" value="HIV Type 1 Reverse Transcriptase, subunit A, domain 1"/>
    <property type="match status" value="1"/>
</dbReference>
<protein>
    <submittedName>
        <fullName evidence="2">Putative reverse transcriptase domain-containing protein</fullName>
    </submittedName>
</protein>